<gene>
    <name evidence="1" type="ORF">ABT322_31195</name>
</gene>
<evidence type="ECO:0000313" key="1">
    <source>
        <dbReference type="EMBL" id="MER6908124.1"/>
    </source>
</evidence>
<comment type="caution">
    <text evidence="1">The sequence shown here is derived from an EMBL/GenBank/DDBJ whole genome shotgun (WGS) entry which is preliminary data.</text>
</comment>
<keyword evidence="2" id="KW-1185">Reference proteome</keyword>
<reference evidence="1 2" key="1">
    <citation type="submission" date="2024-06" db="EMBL/GenBank/DDBJ databases">
        <title>The Natural Products Discovery Center: Release of the First 8490 Sequenced Strains for Exploring Actinobacteria Biosynthetic Diversity.</title>
        <authorList>
            <person name="Kalkreuter E."/>
            <person name="Kautsar S.A."/>
            <person name="Yang D."/>
            <person name="Bader C.D."/>
            <person name="Teijaro C.N."/>
            <person name="Fluegel L."/>
            <person name="Davis C.M."/>
            <person name="Simpson J.R."/>
            <person name="Lauterbach L."/>
            <person name="Steele A.D."/>
            <person name="Gui C."/>
            <person name="Meng S."/>
            <person name="Li G."/>
            <person name="Viehrig K."/>
            <person name="Ye F."/>
            <person name="Su P."/>
            <person name="Kiefer A.F."/>
            <person name="Nichols A."/>
            <person name="Cepeda A.J."/>
            <person name="Yan W."/>
            <person name="Fan B."/>
            <person name="Jiang Y."/>
            <person name="Adhikari A."/>
            <person name="Zheng C.-J."/>
            <person name="Schuster L."/>
            <person name="Cowan T.M."/>
            <person name="Smanski M.J."/>
            <person name="Chevrette M.G."/>
            <person name="De Carvalho L.P.S."/>
            <person name="Shen B."/>
        </authorList>
    </citation>
    <scope>NUCLEOTIDE SEQUENCE [LARGE SCALE GENOMIC DNA]</scope>
    <source>
        <strain evidence="1 2">NPDC000632</strain>
    </source>
</reference>
<protein>
    <submittedName>
        <fullName evidence="1">Uncharacterized protein</fullName>
    </submittedName>
</protein>
<dbReference type="Proteomes" id="UP001490330">
    <property type="component" value="Unassembled WGS sequence"/>
</dbReference>
<proteinExistence type="predicted"/>
<dbReference type="RefSeq" id="WP_350815232.1">
    <property type="nucleotide sequence ID" value="NZ_JBEPCV010000041.1"/>
</dbReference>
<organism evidence="1 2">
    <name type="scientific">Streptomyces flaveolus</name>
    <dbReference type="NCBI Taxonomy" id="67297"/>
    <lineage>
        <taxon>Bacteria</taxon>
        <taxon>Bacillati</taxon>
        <taxon>Actinomycetota</taxon>
        <taxon>Actinomycetes</taxon>
        <taxon>Kitasatosporales</taxon>
        <taxon>Streptomycetaceae</taxon>
        <taxon>Streptomyces</taxon>
    </lineage>
</organism>
<sequence length="59" mass="6178">LAALTRTVILIEALDHAEASIRTAEAATALNHAEAATVRVPARRSPASCPAFTAEARRP</sequence>
<name>A0ABV1VNQ9_9ACTN</name>
<feature type="non-terminal residue" evidence="1">
    <location>
        <position position="1"/>
    </location>
</feature>
<evidence type="ECO:0000313" key="2">
    <source>
        <dbReference type="Proteomes" id="UP001490330"/>
    </source>
</evidence>
<accession>A0ABV1VNQ9</accession>
<dbReference type="EMBL" id="JBEPCV010000041">
    <property type="protein sequence ID" value="MER6908124.1"/>
    <property type="molecule type" value="Genomic_DNA"/>
</dbReference>